<dbReference type="EMBL" id="BAAARY010000021">
    <property type="protein sequence ID" value="GAA2530599.1"/>
    <property type="molecule type" value="Genomic_DNA"/>
</dbReference>
<evidence type="ECO:0008006" key="5">
    <source>
        <dbReference type="Google" id="ProtNLM"/>
    </source>
</evidence>
<gene>
    <name evidence="3" type="ORF">GCM10010201_32570</name>
</gene>
<dbReference type="RefSeq" id="WP_344174027.1">
    <property type="nucleotide sequence ID" value="NZ_BAAARY010000021.1"/>
</dbReference>
<keyword evidence="2" id="KW-1133">Transmembrane helix</keyword>
<evidence type="ECO:0000256" key="1">
    <source>
        <dbReference type="SAM" id="MobiDB-lite"/>
    </source>
</evidence>
<evidence type="ECO:0000313" key="4">
    <source>
        <dbReference type="Proteomes" id="UP001499978"/>
    </source>
</evidence>
<evidence type="ECO:0000256" key="2">
    <source>
        <dbReference type="SAM" id="Phobius"/>
    </source>
</evidence>
<keyword evidence="2" id="KW-0472">Membrane</keyword>
<keyword evidence="4" id="KW-1185">Reference proteome</keyword>
<dbReference type="Proteomes" id="UP001499978">
    <property type="component" value="Unassembled WGS sequence"/>
</dbReference>
<sequence length="93" mass="9594">MAVSETVLLYVVIPALILLAVGGLAYASSSDGARRYRPGRPYEVEPVWFLAAQRAGGTPAIENDPAAARRPAAIGNASAARPATATGGASDRW</sequence>
<name>A0ABN3NQI6_9ACTN</name>
<feature type="transmembrane region" description="Helical" evidence="2">
    <location>
        <begin position="6"/>
        <end position="27"/>
    </location>
</feature>
<keyword evidence="2" id="KW-0812">Transmembrane</keyword>
<reference evidence="3 4" key="1">
    <citation type="journal article" date="2019" name="Int. J. Syst. Evol. Microbiol.">
        <title>The Global Catalogue of Microorganisms (GCM) 10K type strain sequencing project: providing services to taxonomists for standard genome sequencing and annotation.</title>
        <authorList>
            <consortium name="The Broad Institute Genomics Platform"/>
            <consortium name="The Broad Institute Genome Sequencing Center for Infectious Disease"/>
            <person name="Wu L."/>
            <person name="Ma J."/>
        </authorList>
    </citation>
    <scope>NUCLEOTIDE SEQUENCE [LARGE SCALE GENOMIC DNA]</scope>
    <source>
        <strain evidence="3 4">JCM 3367</strain>
    </source>
</reference>
<protein>
    <recommendedName>
        <fullName evidence="5">Secreted protein</fullName>
    </recommendedName>
</protein>
<feature type="compositionally biased region" description="Low complexity" evidence="1">
    <location>
        <begin position="72"/>
        <end position="83"/>
    </location>
</feature>
<accession>A0ABN3NQI6</accession>
<comment type="caution">
    <text evidence="3">The sequence shown here is derived from an EMBL/GenBank/DDBJ whole genome shotgun (WGS) entry which is preliminary data.</text>
</comment>
<organism evidence="3 4">
    <name type="scientific">Pilimelia columellifera subsp. columellifera</name>
    <dbReference type="NCBI Taxonomy" id="706583"/>
    <lineage>
        <taxon>Bacteria</taxon>
        <taxon>Bacillati</taxon>
        <taxon>Actinomycetota</taxon>
        <taxon>Actinomycetes</taxon>
        <taxon>Micromonosporales</taxon>
        <taxon>Micromonosporaceae</taxon>
        <taxon>Pilimelia</taxon>
    </lineage>
</organism>
<proteinExistence type="predicted"/>
<feature type="region of interest" description="Disordered" evidence="1">
    <location>
        <begin position="72"/>
        <end position="93"/>
    </location>
</feature>
<evidence type="ECO:0000313" key="3">
    <source>
        <dbReference type="EMBL" id="GAA2530599.1"/>
    </source>
</evidence>